<sequence length="49" mass="5851">MVRWMDGEEEEQLRLVVRLQEAERRWVWKKAMLISIDGARGGPAVDPRW</sequence>
<evidence type="ECO:0000313" key="1">
    <source>
        <dbReference type="EMBL" id="BAK03987.1"/>
    </source>
</evidence>
<proteinExistence type="evidence at transcript level"/>
<reference evidence="1" key="1">
    <citation type="journal article" date="2011" name="Plant Physiol.">
        <title>Comprehensive sequence analysis of 24,783 barley full-length cDNAs derived from 12 clone libraries.</title>
        <authorList>
            <person name="Matsumoto T."/>
            <person name="Tanaka T."/>
            <person name="Sakai H."/>
            <person name="Amano N."/>
            <person name="Kanamori H."/>
            <person name="Kurita K."/>
            <person name="Kikuta A."/>
            <person name="Kamiya K."/>
            <person name="Yamamoto M."/>
            <person name="Ikawa H."/>
            <person name="Fujii N."/>
            <person name="Hori K."/>
            <person name="Itoh T."/>
            <person name="Sato K."/>
        </authorList>
    </citation>
    <scope>NUCLEOTIDE SEQUENCE</scope>
    <source>
        <tissue evidence="1">Flower</tissue>
    </source>
</reference>
<protein>
    <submittedName>
        <fullName evidence="1">Predicted protein</fullName>
    </submittedName>
</protein>
<name>F2E9G5_HORVV</name>
<dbReference type="AlphaFoldDB" id="F2E9G5"/>
<organism evidence="1">
    <name type="scientific">Hordeum vulgare subsp. vulgare</name>
    <name type="common">Domesticated barley</name>
    <dbReference type="NCBI Taxonomy" id="112509"/>
    <lineage>
        <taxon>Eukaryota</taxon>
        <taxon>Viridiplantae</taxon>
        <taxon>Streptophyta</taxon>
        <taxon>Embryophyta</taxon>
        <taxon>Tracheophyta</taxon>
        <taxon>Spermatophyta</taxon>
        <taxon>Magnoliopsida</taxon>
        <taxon>Liliopsida</taxon>
        <taxon>Poales</taxon>
        <taxon>Poaceae</taxon>
        <taxon>BOP clade</taxon>
        <taxon>Pooideae</taxon>
        <taxon>Triticodae</taxon>
        <taxon>Triticeae</taxon>
        <taxon>Hordeinae</taxon>
        <taxon>Hordeum</taxon>
    </lineage>
</organism>
<accession>F2E9G5</accession>
<dbReference type="EMBL" id="AK372790">
    <property type="protein sequence ID" value="BAK03987.1"/>
    <property type="molecule type" value="mRNA"/>
</dbReference>